<protein>
    <submittedName>
        <fullName evidence="2">Peroxidase</fullName>
    </submittedName>
</protein>
<evidence type="ECO:0000259" key="1">
    <source>
        <dbReference type="Pfam" id="PF00561"/>
    </source>
</evidence>
<dbReference type="GO" id="GO:0047372">
    <property type="term" value="F:monoacylglycerol lipase activity"/>
    <property type="evidence" value="ECO:0007669"/>
    <property type="project" value="TreeGrafter"/>
</dbReference>
<dbReference type="AlphaFoldDB" id="A0A918FML9"/>
<gene>
    <name evidence="2" type="ORF">GCM10010251_86850</name>
</gene>
<comment type="caution">
    <text evidence="2">The sequence shown here is derived from an EMBL/GenBank/DDBJ whole genome shotgun (WGS) entry which is preliminary data.</text>
</comment>
<dbReference type="GO" id="GO:0016020">
    <property type="term" value="C:membrane"/>
    <property type="evidence" value="ECO:0007669"/>
    <property type="project" value="TreeGrafter"/>
</dbReference>
<keyword evidence="2" id="KW-0560">Oxidoreductase</keyword>
<dbReference type="PANTHER" id="PTHR43798:SF5">
    <property type="entry name" value="MONOACYLGLYCEROL LIPASE ABHD6"/>
    <property type="match status" value="1"/>
</dbReference>
<dbReference type="Proteomes" id="UP000658320">
    <property type="component" value="Unassembled WGS sequence"/>
</dbReference>
<evidence type="ECO:0000313" key="2">
    <source>
        <dbReference type="EMBL" id="GGR56634.1"/>
    </source>
</evidence>
<name>A0A918FML9_9ACTN</name>
<dbReference type="SUPFAM" id="SSF53474">
    <property type="entry name" value="alpha/beta-Hydrolases"/>
    <property type="match status" value="1"/>
</dbReference>
<dbReference type="Gene3D" id="3.40.50.1820">
    <property type="entry name" value="alpha/beta hydrolase"/>
    <property type="match status" value="1"/>
</dbReference>
<dbReference type="EMBL" id="BMSX01000033">
    <property type="protein sequence ID" value="GGR56634.1"/>
    <property type="molecule type" value="Genomic_DNA"/>
</dbReference>
<dbReference type="InterPro" id="IPR050266">
    <property type="entry name" value="AB_hydrolase_sf"/>
</dbReference>
<dbReference type="Pfam" id="PF00561">
    <property type="entry name" value="Abhydrolase_1"/>
    <property type="match status" value="1"/>
</dbReference>
<dbReference type="PRINTS" id="PR00111">
    <property type="entry name" value="ABHYDROLASE"/>
</dbReference>
<sequence>MTIVIVLLTPSRKAQAMSDTHVTAPTQYIEVDGDRFAYRRWGKPSGVPIFLVQHFRGGMDHWDPLLTDGLAEGREVILFNGRGIASSSGTPRNRMEDMADDIAAVIRALGLEQVDLLGFSLGGYQVQEVTLRHPQLVRKLLLLGTGLRGGDPTSDPQVPQYALNPVPTLEDFLFLFFGRSEAAKQAGKAFWERRHQRADQDPPSSPAVAQAQFEATVAYAEPLPGENPYAHLNAITQPTLVLNGENDVMIASINSWHLAQNIPNAQLLIYPDAGHGAQFQYPERFLKHAIQFLDE</sequence>
<feature type="domain" description="AB hydrolase-1" evidence="1">
    <location>
        <begin position="55"/>
        <end position="280"/>
    </location>
</feature>
<dbReference type="InterPro" id="IPR000073">
    <property type="entry name" value="AB_hydrolase_1"/>
</dbReference>
<keyword evidence="3" id="KW-1185">Reference proteome</keyword>
<dbReference type="GO" id="GO:0004601">
    <property type="term" value="F:peroxidase activity"/>
    <property type="evidence" value="ECO:0007669"/>
    <property type="project" value="UniProtKB-KW"/>
</dbReference>
<dbReference type="GO" id="GO:0046464">
    <property type="term" value="P:acylglycerol catabolic process"/>
    <property type="evidence" value="ECO:0007669"/>
    <property type="project" value="TreeGrafter"/>
</dbReference>
<keyword evidence="2" id="KW-0575">Peroxidase</keyword>
<evidence type="ECO:0000313" key="3">
    <source>
        <dbReference type="Proteomes" id="UP000658320"/>
    </source>
</evidence>
<reference evidence="2" key="2">
    <citation type="submission" date="2020-09" db="EMBL/GenBank/DDBJ databases">
        <authorList>
            <person name="Sun Q."/>
            <person name="Ohkuma M."/>
        </authorList>
    </citation>
    <scope>NUCLEOTIDE SEQUENCE</scope>
    <source>
        <strain evidence="2">JCM 4346</strain>
    </source>
</reference>
<organism evidence="2 3">
    <name type="scientific">Streptomyces aurantiogriseus</name>
    <dbReference type="NCBI Taxonomy" id="66870"/>
    <lineage>
        <taxon>Bacteria</taxon>
        <taxon>Bacillati</taxon>
        <taxon>Actinomycetota</taxon>
        <taxon>Actinomycetes</taxon>
        <taxon>Kitasatosporales</taxon>
        <taxon>Streptomycetaceae</taxon>
        <taxon>Streptomyces</taxon>
    </lineage>
</organism>
<proteinExistence type="predicted"/>
<accession>A0A918FML9</accession>
<dbReference type="PANTHER" id="PTHR43798">
    <property type="entry name" value="MONOACYLGLYCEROL LIPASE"/>
    <property type="match status" value="1"/>
</dbReference>
<reference evidence="2" key="1">
    <citation type="journal article" date="2014" name="Int. J. Syst. Evol. Microbiol.">
        <title>Complete genome sequence of Corynebacterium casei LMG S-19264T (=DSM 44701T), isolated from a smear-ripened cheese.</title>
        <authorList>
            <consortium name="US DOE Joint Genome Institute (JGI-PGF)"/>
            <person name="Walter F."/>
            <person name="Albersmeier A."/>
            <person name="Kalinowski J."/>
            <person name="Ruckert C."/>
        </authorList>
    </citation>
    <scope>NUCLEOTIDE SEQUENCE</scope>
    <source>
        <strain evidence="2">JCM 4346</strain>
    </source>
</reference>
<dbReference type="InterPro" id="IPR029058">
    <property type="entry name" value="AB_hydrolase_fold"/>
</dbReference>